<dbReference type="EMBL" id="CP021434">
    <property type="protein sequence ID" value="ARU60097.1"/>
    <property type="molecule type" value="Genomic_DNA"/>
</dbReference>
<dbReference type="SMART" id="SM00421">
    <property type="entry name" value="HTH_LUXR"/>
    <property type="match status" value="1"/>
</dbReference>
<dbReference type="PROSITE" id="PS50110">
    <property type="entry name" value="RESPONSE_REGULATORY"/>
    <property type="match status" value="1"/>
</dbReference>
<dbReference type="Pfam" id="PF00196">
    <property type="entry name" value="GerE"/>
    <property type="match status" value="1"/>
</dbReference>
<sequence>MTVRVVLCDDHTILRDGLRNLLNSEDDLEVVGEAADGKQAIELVESLQPDVVIMDINMPGLGGVEAVERLIAKYPSLRILILTMFNQDEYLFRTMQAGACGYLLKDSPVTEVIDAIRTVMQGGSVLHPDLTHKLLASYREKEKPDGEKLSPREHEVLTTLVKGLSNKEIAEHLFISETTVKLHISNIYRKLGVKSRSQAIMHAVKEKLVVI</sequence>
<dbReference type="CDD" id="cd17535">
    <property type="entry name" value="REC_NarL-like"/>
    <property type="match status" value="1"/>
</dbReference>
<dbReference type="InterPro" id="IPR000792">
    <property type="entry name" value="Tscrpt_reg_LuxR_C"/>
</dbReference>
<dbReference type="SMART" id="SM00448">
    <property type="entry name" value="REC"/>
    <property type="match status" value="1"/>
</dbReference>
<dbReference type="KEGG" id="tum:CBW65_02765"/>
<keyword evidence="2" id="KW-0805">Transcription regulation</keyword>
<keyword evidence="3 8" id="KW-0238">DNA-binding</keyword>
<dbReference type="InterPro" id="IPR039420">
    <property type="entry name" value="WalR-like"/>
</dbReference>
<feature type="domain" description="HTH luxR-type" evidence="6">
    <location>
        <begin position="142"/>
        <end position="207"/>
    </location>
</feature>
<dbReference type="Gene3D" id="3.40.50.2300">
    <property type="match status" value="1"/>
</dbReference>
<proteinExistence type="predicted"/>
<dbReference type="Proteomes" id="UP000195437">
    <property type="component" value="Chromosome"/>
</dbReference>
<dbReference type="InterPro" id="IPR058245">
    <property type="entry name" value="NreC/VraR/RcsB-like_REC"/>
</dbReference>
<evidence type="ECO:0000256" key="1">
    <source>
        <dbReference type="ARBA" id="ARBA00022553"/>
    </source>
</evidence>
<keyword evidence="1 5" id="KW-0597">Phosphoprotein</keyword>
<feature type="modified residue" description="4-aspartylphosphate" evidence="5">
    <location>
        <position position="55"/>
    </location>
</feature>
<feature type="domain" description="Response regulatory" evidence="7">
    <location>
        <begin position="4"/>
        <end position="120"/>
    </location>
</feature>
<dbReference type="Pfam" id="PF00072">
    <property type="entry name" value="Response_reg"/>
    <property type="match status" value="1"/>
</dbReference>
<evidence type="ECO:0000256" key="5">
    <source>
        <dbReference type="PROSITE-ProRule" id="PRU00169"/>
    </source>
</evidence>
<keyword evidence="9" id="KW-1185">Reference proteome</keyword>
<dbReference type="OrthoDB" id="9779069at2"/>
<dbReference type="InterPro" id="IPR016032">
    <property type="entry name" value="Sig_transdc_resp-reg_C-effctor"/>
</dbReference>
<evidence type="ECO:0000313" key="8">
    <source>
        <dbReference type="EMBL" id="ARU60097.1"/>
    </source>
</evidence>
<dbReference type="PANTHER" id="PTHR43214">
    <property type="entry name" value="TWO-COMPONENT RESPONSE REGULATOR"/>
    <property type="match status" value="1"/>
</dbReference>
<evidence type="ECO:0000256" key="3">
    <source>
        <dbReference type="ARBA" id="ARBA00023125"/>
    </source>
</evidence>
<dbReference type="RefSeq" id="WP_087455485.1">
    <property type="nucleotide sequence ID" value="NZ_CP021434.1"/>
</dbReference>
<dbReference type="PROSITE" id="PS00622">
    <property type="entry name" value="HTH_LUXR_1"/>
    <property type="match status" value="1"/>
</dbReference>
<reference evidence="9" key="1">
    <citation type="submission" date="2017-05" db="EMBL/GenBank/DDBJ databases">
        <authorList>
            <person name="Sung H."/>
        </authorList>
    </citation>
    <scope>NUCLEOTIDE SEQUENCE [LARGE SCALE GENOMIC DNA]</scope>
    <source>
        <strain evidence="9">AR23208</strain>
    </source>
</reference>
<dbReference type="SUPFAM" id="SSF46894">
    <property type="entry name" value="C-terminal effector domain of the bipartite response regulators"/>
    <property type="match status" value="1"/>
</dbReference>
<keyword evidence="4" id="KW-0804">Transcription</keyword>
<dbReference type="InterPro" id="IPR011006">
    <property type="entry name" value="CheY-like_superfamily"/>
</dbReference>
<dbReference type="SUPFAM" id="SSF52172">
    <property type="entry name" value="CheY-like"/>
    <property type="match status" value="1"/>
</dbReference>
<dbReference type="GO" id="GO:0006355">
    <property type="term" value="P:regulation of DNA-templated transcription"/>
    <property type="evidence" value="ECO:0007669"/>
    <property type="project" value="InterPro"/>
</dbReference>
<protein>
    <submittedName>
        <fullName evidence="8">DNA-binding response regulator</fullName>
    </submittedName>
</protein>
<evidence type="ECO:0000256" key="2">
    <source>
        <dbReference type="ARBA" id="ARBA00023015"/>
    </source>
</evidence>
<organism evidence="8 9">
    <name type="scientific">Tumebacillus avium</name>
    <dbReference type="NCBI Taxonomy" id="1903704"/>
    <lineage>
        <taxon>Bacteria</taxon>
        <taxon>Bacillati</taxon>
        <taxon>Bacillota</taxon>
        <taxon>Bacilli</taxon>
        <taxon>Bacillales</taxon>
        <taxon>Alicyclobacillaceae</taxon>
        <taxon>Tumebacillus</taxon>
    </lineage>
</organism>
<dbReference type="CDD" id="cd06170">
    <property type="entry name" value="LuxR_C_like"/>
    <property type="match status" value="1"/>
</dbReference>
<evidence type="ECO:0000313" key="9">
    <source>
        <dbReference type="Proteomes" id="UP000195437"/>
    </source>
</evidence>
<dbReference type="PROSITE" id="PS50043">
    <property type="entry name" value="HTH_LUXR_2"/>
    <property type="match status" value="1"/>
</dbReference>
<evidence type="ECO:0000259" key="7">
    <source>
        <dbReference type="PROSITE" id="PS50110"/>
    </source>
</evidence>
<dbReference type="GO" id="GO:0000160">
    <property type="term" value="P:phosphorelay signal transduction system"/>
    <property type="evidence" value="ECO:0007669"/>
    <property type="project" value="InterPro"/>
</dbReference>
<dbReference type="AlphaFoldDB" id="A0A1Y0II19"/>
<dbReference type="PRINTS" id="PR00038">
    <property type="entry name" value="HTHLUXR"/>
</dbReference>
<accession>A0A1Y0II19</accession>
<dbReference type="GO" id="GO:0003677">
    <property type="term" value="F:DNA binding"/>
    <property type="evidence" value="ECO:0007669"/>
    <property type="project" value="UniProtKB-KW"/>
</dbReference>
<dbReference type="InterPro" id="IPR001789">
    <property type="entry name" value="Sig_transdc_resp-reg_receiver"/>
</dbReference>
<name>A0A1Y0II19_9BACL</name>
<evidence type="ECO:0000259" key="6">
    <source>
        <dbReference type="PROSITE" id="PS50043"/>
    </source>
</evidence>
<gene>
    <name evidence="8" type="ORF">CBW65_02765</name>
</gene>
<evidence type="ECO:0000256" key="4">
    <source>
        <dbReference type="ARBA" id="ARBA00023163"/>
    </source>
</evidence>